<name>A0A9X4AJZ5_9BACI</name>
<evidence type="ECO:0000313" key="3">
    <source>
        <dbReference type="Proteomes" id="UP001145072"/>
    </source>
</evidence>
<sequence>MLGIIIFLFLVVLAILLKINRVQALQVISLKGFMQGNVDPKGSVKAHDDVIDGPGDNIIGDGDE</sequence>
<gene>
    <name evidence="2" type="ORF">NC661_10825</name>
</gene>
<dbReference type="EMBL" id="JAMQJZ010000007">
    <property type="protein sequence ID" value="MDC3420863.1"/>
    <property type="molecule type" value="Genomic_DNA"/>
</dbReference>
<keyword evidence="3" id="KW-1185">Reference proteome</keyword>
<dbReference type="Proteomes" id="UP001145072">
    <property type="component" value="Unassembled WGS sequence"/>
</dbReference>
<feature type="compositionally biased region" description="Low complexity" evidence="1">
    <location>
        <begin position="52"/>
        <end position="64"/>
    </location>
</feature>
<organism evidence="2 3">
    <name type="scientific">Aquibacillus koreensis</name>
    <dbReference type="NCBI Taxonomy" id="279446"/>
    <lineage>
        <taxon>Bacteria</taxon>
        <taxon>Bacillati</taxon>
        <taxon>Bacillota</taxon>
        <taxon>Bacilli</taxon>
        <taxon>Bacillales</taxon>
        <taxon>Bacillaceae</taxon>
        <taxon>Aquibacillus</taxon>
    </lineage>
</organism>
<dbReference type="AlphaFoldDB" id="A0A9X4AJZ5"/>
<reference evidence="2" key="1">
    <citation type="submission" date="2022-06" db="EMBL/GenBank/DDBJ databases">
        <title>Aquibacillus sp. a new bacterium isolated from soil saline samples.</title>
        <authorList>
            <person name="Galisteo C."/>
            <person name="De La Haba R."/>
            <person name="Sanchez-Porro C."/>
            <person name="Ventosa A."/>
        </authorList>
    </citation>
    <scope>NUCLEOTIDE SEQUENCE</scope>
    <source>
        <strain evidence="2">JCM 12387</strain>
    </source>
</reference>
<dbReference type="RefSeq" id="WP_259872320.1">
    <property type="nucleotide sequence ID" value="NZ_JAMQJZ010000007.1"/>
</dbReference>
<evidence type="ECO:0000256" key="1">
    <source>
        <dbReference type="SAM" id="MobiDB-lite"/>
    </source>
</evidence>
<feature type="region of interest" description="Disordered" evidence="1">
    <location>
        <begin position="42"/>
        <end position="64"/>
    </location>
</feature>
<evidence type="ECO:0000313" key="2">
    <source>
        <dbReference type="EMBL" id="MDC3420863.1"/>
    </source>
</evidence>
<proteinExistence type="predicted"/>
<comment type="caution">
    <text evidence="2">The sequence shown here is derived from an EMBL/GenBank/DDBJ whole genome shotgun (WGS) entry which is preliminary data.</text>
</comment>
<accession>A0A9X4AJZ5</accession>
<protein>
    <submittedName>
        <fullName evidence="2">Uncharacterized protein</fullName>
    </submittedName>
</protein>